<evidence type="ECO:0000256" key="2">
    <source>
        <dbReference type="SAM" id="MobiDB-lite"/>
    </source>
</evidence>
<accession>A0A1H2LME8</accession>
<dbReference type="STRING" id="546874.SAMN04488544_0499"/>
<feature type="region of interest" description="Disordered" evidence="2">
    <location>
        <begin position="1"/>
        <end position="24"/>
    </location>
</feature>
<keyword evidence="4" id="KW-0378">Hydrolase</keyword>
<keyword evidence="5" id="KW-1185">Reference proteome</keyword>
<evidence type="ECO:0000313" key="4">
    <source>
        <dbReference type="EMBL" id="SDU82183.1"/>
    </source>
</evidence>
<dbReference type="InterPro" id="IPR022935">
    <property type="entry name" value="ClpS"/>
</dbReference>
<dbReference type="Gene3D" id="3.30.1390.10">
    <property type="match status" value="1"/>
</dbReference>
<dbReference type="InterPro" id="IPR003769">
    <property type="entry name" value="ClpS_core"/>
</dbReference>
<dbReference type="InterPro" id="IPR014719">
    <property type="entry name" value="Ribosomal_bL12_C/ClpS-like"/>
</dbReference>
<feature type="compositionally biased region" description="Low complexity" evidence="2">
    <location>
        <begin position="8"/>
        <end position="22"/>
    </location>
</feature>
<dbReference type="GO" id="GO:0008233">
    <property type="term" value="F:peptidase activity"/>
    <property type="evidence" value="ECO:0007669"/>
    <property type="project" value="UniProtKB-KW"/>
</dbReference>
<dbReference type="AlphaFoldDB" id="A0A1H2LME8"/>
<name>A0A1H2LME8_9ACTN</name>
<dbReference type="Proteomes" id="UP000198825">
    <property type="component" value="Chromosome I"/>
</dbReference>
<organism evidence="4 5">
    <name type="scientific">Microlunatus sagamiharensis</name>
    <dbReference type="NCBI Taxonomy" id="546874"/>
    <lineage>
        <taxon>Bacteria</taxon>
        <taxon>Bacillati</taxon>
        <taxon>Actinomycetota</taxon>
        <taxon>Actinomycetes</taxon>
        <taxon>Propionibacteriales</taxon>
        <taxon>Propionibacteriaceae</taxon>
        <taxon>Microlunatus</taxon>
    </lineage>
</organism>
<gene>
    <name evidence="1" type="primary">clpS</name>
    <name evidence="4" type="ORF">SAMN04488544_0499</name>
</gene>
<reference evidence="5" key="1">
    <citation type="submission" date="2016-10" db="EMBL/GenBank/DDBJ databases">
        <authorList>
            <person name="Varghese N."/>
            <person name="Submissions S."/>
        </authorList>
    </citation>
    <scope>NUCLEOTIDE SEQUENCE [LARGE SCALE GENOMIC DNA]</scope>
    <source>
        <strain evidence="5">DSM 21743</strain>
    </source>
</reference>
<proteinExistence type="inferred from homology"/>
<comment type="subunit">
    <text evidence="1">Binds to the N-terminal domain of the chaperone ClpA.</text>
</comment>
<dbReference type="Pfam" id="PF02617">
    <property type="entry name" value="ClpS"/>
    <property type="match status" value="1"/>
</dbReference>
<dbReference type="HAMAP" id="MF_00302">
    <property type="entry name" value="ClpS"/>
    <property type="match status" value="1"/>
</dbReference>
<evidence type="ECO:0000259" key="3">
    <source>
        <dbReference type="Pfam" id="PF02617"/>
    </source>
</evidence>
<evidence type="ECO:0000313" key="5">
    <source>
        <dbReference type="Proteomes" id="UP000198825"/>
    </source>
</evidence>
<protein>
    <recommendedName>
        <fullName evidence="1">ATP-dependent Clp protease adapter protein ClpS</fullName>
    </recommendedName>
</protein>
<dbReference type="SUPFAM" id="SSF54736">
    <property type="entry name" value="ClpS-like"/>
    <property type="match status" value="1"/>
</dbReference>
<evidence type="ECO:0000256" key="1">
    <source>
        <dbReference type="HAMAP-Rule" id="MF_00302"/>
    </source>
</evidence>
<dbReference type="EMBL" id="LT629799">
    <property type="protein sequence ID" value="SDU82183.1"/>
    <property type="molecule type" value="Genomic_DNA"/>
</dbReference>
<comment type="function">
    <text evidence="1">Involved in the modulation of the specificity of the ClpAP-mediated ATP-dependent protein degradation.</text>
</comment>
<dbReference type="GO" id="GO:0006508">
    <property type="term" value="P:proteolysis"/>
    <property type="evidence" value="ECO:0007669"/>
    <property type="project" value="UniProtKB-UniRule"/>
</dbReference>
<keyword evidence="4" id="KW-0645">Protease</keyword>
<dbReference type="GO" id="GO:0030163">
    <property type="term" value="P:protein catabolic process"/>
    <property type="evidence" value="ECO:0007669"/>
    <property type="project" value="InterPro"/>
</dbReference>
<feature type="domain" description="Adaptor protein ClpS core" evidence="3">
    <location>
        <begin position="31"/>
        <end position="103"/>
    </location>
</feature>
<dbReference type="NCBIfam" id="NF000668">
    <property type="entry name" value="PRK00033.1-1"/>
    <property type="match status" value="1"/>
</dbReference>
<sequence length="109" mass="12125">MMEGVSETGAPTVTPAGGTAVAERPLEEFREDVPWVTIVWDDPVNLMSYVAHVFTTYFHYAKAKSERLMMQVHTEGKAIVSSGSREAMERDVTAMHEYGLWATLDKADS</sequence>
<comment type="similarity">
    <text evidence="1">Belongs to the ClpS family.</text>
</comment>